<feature type="transmembrane region" description="Helical" evidence="7">
    <location>
        <begin position="258"/>
        <end position="276"/>
    </location>
</feature>
<feature type="transmembrane region" description="Helical" evidence="7">
    <location>
        <begin position="297"/>
        <end position="320"/>
    </location>
</feature>
<dbReference type="Proteomes" id="UP000620156">
    <property type="component" value="Unassembled WGS sequence"/>
</dbReference>
<keyword evidence="4 7" id="KW-0472">Membrane</keyword>
<proteinExistence type="predicted"/>
<gene>
    <name evidence="9" type="ORF">GCM10010145_24090</name>
</gene>
<evidence type="ECO:0000256" key="1">
    <source>
        <dbReference type="ARBA" id="ARBA00004651"/>
    </source>
</evidence>
<comment type="subcellular location">
    <subcellularLocation>
        <location evidence="1">Cell membrane</location>
        <topology evidence="1">Multi-pass membrane protein</topology>
    </subcellularLocation>
</comment>
<evidence type="ECO:0000256" key="7">
    <source>
        <dbReference type="SAM" id="Phobius"/>
    </source>
</evidence>
<dbReference type="Pfam" id="PF07690">
    <property type="entry name" value="MFS_1"/>
    <property type="match status" value="1"/>
</dbReference>
<feature type="transmembrane region" description="Helical" evidence="7">
    <location>
        <begin position="132"/>
        <end position="154"/>
    </location>
</feature>
<evidence type="ECO:0000256" key="2">
    <source>
        <dbReference type="ARBA" id="ARBA00022692"/>
    </source>
</evidence>
<dbReference type="PANTHER" id="PTHR42718">
    <property type="entry name" value="MAJOR FACILITATOR SUPERFAMILY MULTIDRUG TRANSPORTER MFSC"/>
    <property type="match status" value="1"/>
</dbReference>
<feature type="transmembrane region" description="Helical" evidence="7">
    <location>
        <begin position="79"/>
        <end position="99"/>
    </location>
</feature>
<protein>
    <submittedName>
        <fullName evidence="9">MFS transporter</fullName>
    </submittedName>
</protein>
<organism evidence="9 10">
    <name type="scientific">Streptomyces ruber</name>
    <dbReference type="NCBI Taxonomy" id="83378"/>
    <lineage>
        <taxon>Bacteria</taxon>
        <taxon>Bacillati</taxon>
        <taxon>Actinomycetota</taxon>
        <taxon>Actinomycetes</taxon>
        <taxon>Kitasatosporales</taxon>
        <taxon>Streptomycetaceae</taxon>
        <taxon>Streptomyces</taxon>
    </lineage>
</organism>
<sequence>MSATDISGNGQPPGRGGTATTEHAENMDGIAPHVFHRRWRILGAMCVSLLTVMLANGSLTLALPGMSADLGLTTLQQTWAMHLYALTFAALLFTCGSVGDRYGRKILMQAGLAGFTVASVYAGFFADSGGEVIFARGLMGIAAALVMPTTLSVINNVFPRRERARAIAIWTGVAGAGAGLGSVLSGVLLEHYSWHSVFVFSAVLGLAAFVANQLLAPESRDEHETPVDWLGGLLTTIGILGVVYAITEGPSHGISDPLVLTGLIAGVVGLGLFLWWQTKVKHPMLDLTLFKNPVFSISTIACLIAFFALIGSMYAISQLFQLVLGYGTLKAAVLSLPMMIPMMLLAPLVPVIVKAWGARWTITAGLALMAAGFFLASFWDAGVSYWAVMLPMIVIALGMSLAMPPATELVMGSVPRNRSGMGSAMNDTSRELGGAIGIAVLGALLSSGYSDGIADTVRALPAQLGEVADSSLAGALQGVFPALQQSAGGEAANSFLHVARSAWMDGLSTALVVSAAISLVAALVSGALMPGKKKLGRYVVSHETPATATDGTVAPADEAEKVPSA</sequence>
<feature type="transmembrane region" description="Helical" evidence="7">
    <location>
        <begin position="194"/>
        <end position="215"/>
    </location>
</feature>
<dbReference type="AlphaFoldDB" id="A0A918BAJ7"/>
<dbReference type="InterPro" id="IPR036259">
    <property type="entry name" value="MFS_trans_sf"/>
</dbReference>
<feature type="transmembrane region" description="Helical" evidence="7">
    <location>
        <begin position="385"/>
        <end position="411"/>
    </location>
</feature>
<feature type="transmembrane region" description="Helical" evidence="7">
    <location>
        <begin position="166"/>
        <end position="188"/>
    </location>
</feature>
<evidence type="ECO:0000313" key="10">
    <source>
        <dbReference type="Proteomes" id="UP000620156"/>
    </source>
</evidence>
<feature type="transmembrane region" description="Helical" evidence="7">
    <location>
        <begin position="106"/>
        <end position="126"/>
    </location>
</feature>
<name>A0A918BAJ7_9ACTN</name>
<dbReference type="SUPFAM" id="SSF103473">
    <property type="entry name" value="MFS general substrate transporter"/>
    <property type="match status" value="1"/>
</dbReference>
<dbReference type="EMBL" id="BMQK01000004">
    <property type="protein sequence ID" value="GGQ53870.1"/>
    <property type="molecule type" value="Genomic_DNA"/>
</dbReference>
<feature type="transmembrane region" description="Helical" evidence="7">
    <location>
        <begin position="227"/>
        <end position="246"/>
    </location>
</feature>
<reference evidence="9" key="1">
    <citation type="journal article" date="2014" name="Int. J. Syst. Evol. Microbiol.">
        <title>Complete genome sequence of Corynebacterium casei LMG S-19264T (=DSM 44701T), isolated from a smear-ripened cheese.</title>
        <authorList>
            <consortium name="US DOE Joint Genome Institute (JGI-PGF)"/>
            <person name="Walter F."/>
            <person name="Albersmeier A."/>
            <person name="Kalinowski J."/>
            <person name="Ruckert C."/>
        </authorList>
    </citation>
    <scope>NUCLEOTIDE SEQUENCE</scope>
    <source>
        <strain evidence="9">JCM 3131</strain>
    </source>
</reference>
<feature type="compositionally biased region" description="Polar residues" evidence="6">
    <location>
        <begin position="1"/>
        <end position="10"/>
    </location>
</feature>
<feature type="transmembrane region" description="Helical" evidence="7">
    <location>
        <begin position="332"/>
        <end position="353"/>
    </location>
</feature>
<dbReference type="GO" id="GO:0005886">
    <property type="term" value="C:plasma membrane"/>
    <property type="evidence" value="ECO:0007669"/>
    <property type="project" value="UniProtKB-SubCell"/>
</dbReference>
<dbReference type="GO" id="GO:0046677">
    <property type="term" value="P:response to antibiotic"/>
    <property type="evidence" value="ECO:0007669"/>
    <property type="project" value="UniProtKB-KW"/>
</dbReference>
<dbReference type="PRINTS" id="PR01036">
    <property type="entry name" value="TCRTETB"/>
</dbReference>
<feature type="region of interest" description="Disordered" evidence="6">
    <location>
        <begin position="1"/>
        <end position="22"/>
    </location>
</feature>
<evidence type="ECO:0000313" key="9">
    <source>
        <dbReference type="EMBL" id="GGQ53870.1"/>
    </source>
</evidence>
<dbReference type="RefSeq" id="WP_229820988.1">
    <property type="nucleotide sequence ID" value="NZ_BMQK01000004.1"/>
</dbReference>
<dbReference type="PANTHER" id="PTHR42718:SF42">
    <property type="entry name" value="EXPORT PROTEIN"/>
    <property type="match status" value="1"/>
</dbReference>
<reference evidence="9" key="2">
    <citation type="submission" date="2020-09" db="EMBL/GenBank/DDBJ databases">
        <authorList>
            <person name="Sun Q."/>
            <person name="Ohkuma M."/>
        </authorList>
    </citation>
    <scope>NUCLEOTIDE SEQUENCE</scope>
    <source>
        <strain evidence="9">JCM 3131</strain>
    </source>
</reference>
<keyword evidence="3 7" id="KW-1133">Transmembrane helix</keyword>
<feature type="transmembrane region" description="Helical" evidence="7">
    <location>
        <begin position="432"/>
        <end position="450"/>
    </location>
</feature>
<evidence type="ECO:0000256" key="4">
    <source>
        <dbReference type="ARBA" id="ARBA00023136"/>
    </source>
</evidence>
<feature type="domain" description="Major facilitator superfamily (MFS) profile" evidence="8">
    <location>
        <begin position="41"/>
        <end position="533"/>
    </location>
</feature>
<evidence type="ECO:0000259" key="8">
    <source>
        <dbReference type="PROSITE" id="PS50850"/>
    </source>
</evidence>
<comment type="caution">
    <text evidence="9">The sequence shown here is derived from an EMBL/GenBank/DDBJ whole genome shotgun (WGS) entry which is preliminary data.</text>
</comment>
<evidence type="ECO:0000256" key="6">
    <source>
        <dbReference type="SAM" id="MobiDB-lite"/>
    </source>
</evidence>
<dbReference type="GO" id="GO:0022857">
    <property type="term" value="F:transmembrane transporter activity"/>
    <property type="evidence" value="ECO:0007669"/>
    <property type="project" value="InterPro"/>
</dbReference>
<accession>A0A918BAJ7</accession>
<dbReference type="CDD" id="cd17321">
    <property type="entry name" value="MFS_MMR_MDR_like"/>
    <property type="match status" value="1"/>
</dbReference>
<dbReference type="InterPro" id="IPR020846">
    <property type="entry name" value="MFS_dom"/>
</dbReference>
<feature type="transmembrane region" description="Helical" evidence="7">
    <location>
        <begin position="360"/>
        <end position="379"/>
    </location>
</feature>
<evidence type="ECO:0000256" key="5">
    <source>
        <dbReference type="ARBA" id="ARBA00023251"/>
    </source>
</evidence>
<feature type="transmembrane region" description="Helical" evidence="7">
    <location>
        <begin position="41"/>
        <end position="59"/>
    </location>
</feature>
<keyword evidence="10" id="KW-1185">Reference proteome</keyword>
<keyword evidence="2 7" id="KW-0812">Transmembrane</keyword>
<keyword evidence="5" id="KW-0046">Antibiotic resistance</keyword>
<feature type="transmembrane region" description="Helical" evidence="7">
    <location>
        <begin position="507"/>
        <end position="528"/>
    </location>
</feature>
<dbReference type="InterPro" id="IPR011701">
    <property type="entry name" value="MFS"/>
</dbReference>
<dbReference type="PROSITE" id="PS50850">
    <property type="entry name" value="MFS"/>
    <property type="match status" value="1"/>
</dbReference>
<dbReference type="Gene3D" id="1.20.1250.20">
    <property type="entry name" value="MFS general substrate transporter like domains"/>
    <property type="match status" value="1"/>
</dbReference>
<evidence type="ECO:0000256" key="3">
    <source>
        <dbReference type="ARBA" id="ARBA00022989"/>
    </source>
</evidence>